<proteinExistence type="predicted"/>
<evidence type="ECO:0000313" key="3">
    <source>
        <dbReference type="Proteomes" id="UP000694864"/>
    </source>
</evidence>
<feature type="compositionally biased region" description="Basic residues" evidence="1">
    <location>
        <begin position="1"/>
        <end position="10"/>
    </location>
</feature>
<dbReference type="InterPro" id="IPR008906">
    <property type="entry name" value="HATC_C_dom"/>
</dbReference>
<feature type="region of interest" description="Disordered" evidence="1">
    <location>
        <begin position="1"/>
        <end position="68"/>
    </location>
</feature>
<gene>
    <name evidence="4" type="primary">LOC104772478</name>
</gene>
<evidence type="ECO:0000256" key="1">
    <source>
        <dbReference type="SAM" id="MobiDB-lite"/>
    </source>
</evidence>
<dbReference type="Pfam" id="PF05699">
    <property type="entry name" value="Dimer_Tnp_hAT"/>
    <property type="match status" value="1"/>
</dbReference>
<reference evidence="4" key="2">
    <citation type="submission" date="2025-08" db="UniProtKB">
        <authorList>
            <consortium name="RefSeq"/>
        </authorList>
    </citation>
    <scope>IDENTIFICATION</scope>
    <source>
        <tissue evidence="4">Leaf</tissue>
    </source>
</reference>
<keyword evidence="3" id="KW-1185">Reference proteome</keyword>
<dbReference type="GeneID" id="104772478"/>
<name>A0ABM0Y4L1_CAMSA</name>
<evidence type="ECO:0000259" key="2">
    <source>
        <dbReference type="Pfam" id="PF05699"/>
    </source>
</evidence>
<dbReference type="RefSeq" id="XP_010495388.1">
    <property type="nucleotide sequence ID" value="XM_010497086.2"/>
</dbReference>
<dbReference type="Proteomes" id="UP000694864">
    <property type="component" value="Chromosome 20"/>
</dbReference>
<feature type="domain" description="HAT C-terminal dimerisation" evidence="2">
    <location>
        <begin position="204"/>
        <end position="249"/>
    </location>
</feature>
<sequence length="261" mass="30129">MPPVPTRRHTPGWDKTIKKRKEDEFIKTQQNSMLKFVKRTKIGGDKSGGNEHVNTSVDGGSDDNVADQLDGENLNEVEDENLNEQQDENVDTKAQEDENIDAGGDFKESHGIPDICDPANWGKIDQQWIDIMVKKGPGPRQEIHYHFPREEIGGRHFSHSYYTRELSNGEKQDRRWLVYSKTLNNLEASLKHGNHSDVDGNDLFYELKVLKEVLPKDYKRPIEVLDFLKTMEGCYPNSWIAYRILLTVQYLLPLQKEVFQS</sequence>
<evidence type="ECO:0000313" key="4">
    <source>
        <dbReference type="RefSeq" id="XP_010495388.1"/>
    </source>
</evidence>
<feature type="compositionally biased region" description="Acidic residues" evidence="1">
    <location>
        <begin position="78"/>
        <end position="89"/>
    </location>
</feature>
<feature type="compositionally biased region" description="Basic and acidic residues" evidence="1">
    <location>
        <begin position="11"/>
        <end position="26"/>
    </location>
</feature>
<accession>A0ABM0Y4L1</accession>
<protein>
    <submittedName>
        <fullName evidence="4">Zinc finger MYM-type protein 5-like</fullName>
    </submittedName>
</protein>
<reference evidence="3" key="1">
    <citation type="journal article" date="2014" name="Nat. Commun.">
        <title>The emerging biofuel crop Camelina sativa retains a highly undifferentiated hexaploid genome structure.</title>
        <authorList>
            <person name="Kagale S."/>
            <person name="Koh C."/>
            <person name="Nixon J."/>
            <person name="Bollina V."/>
            <person name="Clarke W.E."/>
            <person name="Tuteja R."/>
            <person name="Spillane C."/>
            <person name="Robinson S.J."/>
            <person name="Links M.G."/>
            <person name="Clarke C."/>
            <person name="Higgins E.E."/>
            <person name="Huebert T."/>
            <person name="Sharpe A.G."/>
            <person name="Parkin I.A."/>
        </authorList>
    </citation>
    <scope>NUCLEOTIDE SEQUENCE [LARGE SCALE GENOMIC DNA]</scope>
    <source>
        <strain evidence="3">cv. DH55</strain>
    </source>
</reference>
<feature type="region of interest" description="Disordered" evidence="1">
    <location>
        <begin position="78"/>
        <end position="97"/>
    </location>
</feature>
<organism evidence="3 4">
    <name type="scientific">Camelina sativa</name>
    <name type="common">False flax</name>
    <name type="synonym">Myagrum sativum</name>
    <dbReference type="NCBI Taxonomy" id="90675"/>
    <lineage>
        <taxon>Eukaryota</taxon>
        <taxon>Viridiplantae</taxon>
        <taxon>Streptophyta</taxon>
        <taxon>Embryophyta</taxon>
        <taxon>Tracheophyta</taxon>
        <taxon>Spermatophyta</taxon>
        <taxon>Magnoliopsida</taxon>
        <taxon>eudicotyledons</taxon>
        <taxon>Gunneridae</taxon>
        <taxon>Pentapetalae</taxon>
        <taxon>rosids</taxon>
        <taxon>malvids</taxon>
        <taxon>Brassicales</taxon>
        <taxon>Brassicaceae</taxon>
        <taxon>Camelineae</taxon>
        <taxon>Camelina</taxon>
    </lineage>
</organism>